<reference evidence="3" key="1">
    <citation type="journal article" date="2015" name="Proc. Natl. Acad. Sci. U.S.A.">
        <title>Genome sequence of the Asian Tiger mosquito, Aedes albopictus, reveals insights into its biology, genetics, and evolution.</title>
        <authorList>
            <person name="Chen X.G."/>
            <person name="Jiang X."/>
            <person name="Gu J."/>
            <person name="Xu M."/>
            <person name="Wu Y."/>
            <person name="Deng Y."/>
            <person name="Zhang C."/>
            <person name="Bonizzoni M."/>
            <person name="Dermauw W."/>
            <person name="Vontas J."/>
            <person name="Armbruster P."/>
            <person name="Huang X."/>
            <person name="Yang Y."/>
            <person name="Zhang H."/>
            <person name="He W."/>
            <person name="Peng H."/>
            <person name="Liu Y."/>
            <person name="Wu K."/>
            <person name="Chen J."/>
            <person name="Lirakis M."/>
            <person name="Topalis P."/>
            <person name="Van Leeuwen T."/>
            <person name="Hall A.B."/>
            <person name="Jiang X."/>
            <person name="Thorpe C."/>
            <person name="Mueller R.L."/>
            <person name="Sun C."/>
            <person name="Waterhouse R.M."/>
            <person name="Yan G."/>
            <person name="Tu Z.J."/>
            <person name="Fang X."/>
            <person name="James A.A."/>
        </authorList>
    </citation>
    <scope>NUCLEOTIDE SEQUENCE [LARGE SCALE GENOMIC DNA]</scope>
    <source>
        <strain evidence="3">Foshan</strain>
    </source>
</reference>
<dbReference type="Proteomes" id="UP000069940">
    <property type="component" value="Unassembled WGS sequence"/>
</dbReference>
<reference evidence="2" key="2">
    <citation type="submission" date="2025-05" db="UniProtKB">
        <authorList>
            <consortium name="EnsemblMetazoa"/>
        </authorList>
    </citation>
    <scope>IDENTIFICATION</scope>
    <source>
        <strain evidence="2">Foshan</strain>
    </source>
</reference>
<dbReference type="GeneID" id="134289674"/>
<evidence type="ECO:0000313" key="3">
    <source>
        <dbReference type="Proteomes" id="UP000069940"/>
    </source>
</evidence>
<name>A0ABM1Y547_AEDAL</name>
<keyword evidence="3" id="KW-1185">Reference proteome</keyword>
<sequence>MATNARTSFYTEVRERYGAPTVQLLKLYANNNTKLGNMQSRKEFLLKCRRNGVVPSHILHSLRCTNELLASSSPCIRKLSSTVSRFQKSLLNIEIQDTCHRVRSLNQELDALREQIVSHTDRDTYAYYFLTQEFAYHDNLRRKSKQTARKYSRLMNNSVAVNQSQLPTENSSAVLNATNKTIPPETLILLSLGPKFALPYTNIAQMPFFHLIADVENILAMHTDIAVREQTRCQIINKTQNFVNKNRPLGTDPLEKFCRTASNITKKFIKTNPDILITEADKGNRTVIMHLDDYESKMAQLIGDTSTYQQVNSDPTSRYERGNNNITHKLQRCVSSYIRTAEGTQAELTAQASGSQHNISYVPFE</sequence>
<dbReference type="RefSeq" id="XP_062711892.1">
    <property type="nucleotide sequence ID" value="XM_062855908.1"/>
</dbReference>
<evidence type="ECO:0000313" key="2">
    <source>
        <dbReference type="EnsemblMetazoa" id="AALFPA23_005817.P7476"/>
    </source>
</evidence>
<accession>A0ABM1Y547</accession>
<protein>
    <submittedName>
        <fullName evidence="2">Uncharacterized protein</fullName>
    </submittedName>
</protein>
<keyword evidence="1" id="KW-0175">Coiled coil</keyword>
<evidence type="ECO:0000256" key="1">
    <source>
        <dbReference type="SAM" id="Coils"/>
    </source>
</evidence>
<dbReference type="EnsemblMetazoa" id="AALFPA23_005817.R7476">
    <property type="protein sequence ID" value="AALFPA23_005817.P7476"/>
    <property type="gene ID" value="AALFPA23_005817"/>
</dbReference>
<proteinExistence type="predicted"/>
<feature type="coiled-coil region" evidence="1">
    <location>
        <begin position="95"/>
        <end position="157"/>
    </location>
</feature>
<organism evidence="2 3">
    <name type="scientific">Aedes albopictus</name>
    <name type="common">Asian tiger mosquito</name>
    <name type="synonym">Stegomyia albopicta</name>
    <dbReference type="NCBI Taxonomy" id="7160"/>
    <lineage>
        <taxon>Eukaryota</taxon>
        <taxon>Metazoa</taxon>
        <taxon>Ecdysozoa</taxon>
        <taxon>Arthropoda</taxon>
        <taxon>Hexapoda</taxon>
        <taxon>Insecta</taxon>
        <taxon>Pterygota</taxon>
        <taxon>Neoptera</taxon>
        <taxon>Endopterygota</taxon>
        <taxon>Diptera</taxon>
        <taxon>Nematocera</taxon>
        <taxon>Culicoidea</taxon>
        <taxon>Culicidae</taxon>
        <taxon>Culicinae</taxon>
        <taxon>Aedini</taxon>
        <taxon>Aedes</taxon>
        <taxon>Stegomyia</taxon>
    </lineage>
</organism>